<keyword evidence="2" id="KW-1185">Reference proteome</keyword>
<evidence type="ECO:0000313" key="2">
    <source>
        <dbReference type="Proteomes" id="UP001204144"/>
    </source>
</evidence>
<dbReference type="AlphaFoldDB" id="A0AAE3H509"/>
<dbReference type="RefSeq" id="WP_255037883.1">
    <property type="nucleotide sequence ID" value="NZ_RJUF01000068.1"/>
</dbReference>
<name>A0AAE3H509_9BACT</name>
<protein>
    <submittedName>
        <fullName evidence="1">Uncharacterized protein</fullName>
    </submittedName>
</protein>
<gene>
    <name evidence="1" type="ORF">EGI31_14325</name>
</gene>
<accession>A0AAE3H509</accession>
<proteinExistence type="predicted"/>
<comment type="caution">
    <text evidence="1">The sequence shown here is derived from an EMBL/GenBank/DDBJ whole genome shotgun (WGS) entry which is preliminary data.</text>
</comment>
<reference evidence="1 2" key="1">
    <citation type="submission" date="2018-11" db="EMBL/GenBank/DDBJ databases">
        <title>Novel bacteria species description.</title>
        <authorList>
            <person name="Han J.-H."/>
        </authorList>
    </citation>
    <scope>NUCLEOTIDE SEQUENCE [LARGE SCALE GENOMIC DNA]</scope>
    <source>
        <strain evidence="1 2">KCTC23259</strain>
    </source>
</reference>
<evidence type="ECO:0000313" key="1">
    <source>
        <dbReference type="EMBL" id="MCP9764126.1"/>
    </source>
</evidence>
<organism evidence="1 2">
    <name type="scientific">Lacihabitans soyangensis</name>
    <dbReference type="NCBI Taxonomy" id="869394"/>
    <lineage>
        <taxon>Bacteria</taxon>
        <taxon>Pseudomonadati</taxon>
        <taxon>Bacteroidota</taxon>
        <taxon>Cytophagia</taxon>
        <taxon>Cytophagales</taxon>
        <taxon>Leadbetterellaceae</taxon>
        <taxon>Lacihabitans</taxon>
    </lineage>
</organism>
<dbReference type="EMBL" id="RJUF01000068">
    <property type="protein sequence ID" value="MCP9764126.1"/>
    <property type="molecule type" value="Genomic_DNA"/>
</dbReference>
<dbReference type="Proteomes" id="UP001204144">
    <property type="component" value="Unassembled WGS sequence"/>
</dbReference>
<sequence>MSVYKEIFFPTEENHTIELPKNMFGKEVEVIFTVRDSVTSLPKSKKQSLDKLFEHFGKGKEFPSLDEIRKKNWSRKW</sequence>